<proteinExistence type="predicted"/>
<accession>A0ABU9KY75</accession>
<protein>
    <submittedName>
        <fullName evidence="1">Uncharacterized protein</fullName>
    </submittedName>
</protein>
<reference evidence="1 2" key="1">
    <citation type="submission" date="2024-04" db="EMBL/GenBank/DDBJ databases">
        <title>whole genome sequencing of Lutimonas vermicola strain IMCC1616.</title>
        <authorList>
            <person name="Bae S.S."/>
        </authorList>
    </citation>
    <scope>NUCLEOTIDE SEQUENCE [LARGE SCALE GENOMIC DNA]</scope>
    <source>
        <strain evidence="1 2">IMCC1616</strain>
    </source>
</reference>
<evidence type="ECO:0000313" key="1">
    <source>
        <dbReference type="EMBL" id="MEL4455148.1"/>
    </source>
</evidence>
<gene>
    <name evidence="1" type="ORF">AABB81_04525</name>
</gene>
<dbReference type="Gene3D" id="2.60.120.1130">
    <property type="match status" value="1"/>
</dbReference>
<name>A0ABU9KY75_9FLAO</name>
<dbReference type="EMBL" id="JBCDNA010000001">
    <property type="protein sequence ID" value="MEL4455148.1"/>
    <property type="molecule type" value="Genomic_DNA"/>
</dbReference>
<dbReference type="Proteomes" id="UP001474120">
    <property type="component" value="Unassembled WGS sequence"/>
</dbReference>
<sequence length="77" mass="8646">MAKVKSLPEPVYIKLPENGGSFVASFAEKDNKILIYSTLKINYPVYSVEKYKLLKEMFKGIIKTNNSLISLEKTSGS</sequence>
<comment type="caution">
    <text evidence="1">The sequence shown here is derived from an EMBL/GenBank/DDBJ whole genome shotgun (WGS) entry which is preliminary data.</text>
</comment>
<organism evidence="1 2">
    <name type="scientific">Lutimonas vermicola</name>
    <dbReference type="NCBI Taxonomy" id="414288"/>
    <lineage>
        <taxon>Bacteria</taxon>
        <taxon>Pseudomonadati</taxon>
        <taxon>Bacteroidota</taxon>
        <taxon>Flavobacteriia</taxon>
        <taxon>Flavobacteriales</taxon>
        <taxon>Flavobacteriaceae</taxon>
        <taxon>Lutimonas</taxon>
    </lineage>
</organism>
<keyword evidence="2" id="KW-1185">Reference proteome</keyword>
<evidence type="ECO:0000313" key="2">
    <source>
        <dbReference type="Proteomes" id="UP001474120"/>
    </source>
</evidence>
<dbReference type="RefSeq" id="WP_342158924.1">
    <property type="nucleotide sequence ID" value="NZ_JBCDNA010000001.1"/>
</dbReference>